<reference evidence="1 2" key="1">
    <citation type="journal article" date="2013" name="Curr. Biol.">
        <title>The Genome of the Foraminiferan Reticulomyxa filosa.</title>
        <authorList>
            <person name="Glockner G."/>
            <person name="Hulsmann N."/>
            <person name="Schleicher M."/>
            <person name="Noegel A.A."/>
            <person name="Eichinger L."/>
            <person name="Gallinger C."/>
            <person name="Pawlowski J."/>
            <person name="Sierra R."/>
            <person name="Euteneuer U."/>
            <person name="Pillet L."/>
            <person name="Moustafa A."/>
            <person name="Platzer M."/>
            <person name="Groth M."/>
            <person name="Szafranski K."/>
            <person name="Schliwa M."/>
        </authorList>
    </citation>
    <scope>NUCLEOTIDE SEQUENCE [LARGE SCALE GENOMIC DNA]</scope>
</reference>
<organism evidence="1 2">
    <name type="scientific">Reticulomyxa filosa</name>
    <dbReference type="NCBI Taxonomy" id="46433"/>
    <lineage>
        <taxon>Eukaryota</taxon>
        <taxon>Sar</taxon>
        <taxon>Rhizaria</taxon>
        <taxon>Retaria</taxon>
        <taxon>Foraminifera</taxon>
        <taxon>Monothalamids</taxon>
        <taxon>Reticulomyxidae</taxon>
        <taxon>Reticulomyxa</taxon>
    </lineage>
</organism>
<proteinExistence type="predicted"/>
<keyword evidence="2" id="KW-1185">Reference proteome</keyword>
<protein>
    <submittedName>
        <fullName evidence="1">Uncharacterized protein</fullName>
    </submittedName>
</protein>
<accession>X6LHP7</accession>
<comment type="caution">
    <text evidence="1">The sequence shown here is derived from an EMBL/GenBank/DDBJ whole genome shotgun (WGS) entry which is preliminary data.</text>
</comment>
<evidence type="ECO:0000313" key="1">
    <source>
        <dbReference type="EMBL" id="ETO00667.1"/>
    </source>
</evidence>
<evidence type="ECO:0000313" key="2">
    <source>
        <dbReference type="Proteomes" id="UP000023152"/>
    </source>
</evidence>
<dbReference type="AlphaFoldDB" id="X6LHP7"/>
<dbReference type="Proteomes" id="UP000023152">
    <property type="component" value="Unassembled WGS sequence"/>
</dbReference>
<dbReference type="EMBL" id="ASPP01040357">
    <property type="protein sequence ID" value="ETO00667.1"/>
    <property type="molecule type" value="Genomic_DNA"/>
</dbReference>
<gene>
    <name evidence="1" type="ORF">RFI_36773</name>
</gene>
<name>X6LHP7_RETFI</name>
<sequence length="149" mass="16979">MTLNKDMDVDTNGTRRISIKRKTPDDGLKDEVAKKAKHQSSTFQVVLHSSSMQQNEEKKIDEITFENACKKNMQIRRQFLPTIVVTSIKSKELKSATSVMFITTGRSGVLCQRDLHHSIAFNVFSYESCWVEISYPAVSIEKKKLNPPN</sequence>